<dbReference type="Pfam" id="PF12306">
    <property type="entry name" value="PixA"/>
    <property type="match status" value="1"/>
</dbReference>
<comment type="caution">
    <text evidence="1">The sequence shown here is derived from an EMBL/GenBank/DDBJ whole genome shotgun (WGS) entry which is preliminary data.</text>
</comment>
<protein>
    <recommendedName>
        <fullName evidence="3">Inclusion body protein</fullName>
    </recommendedName>
</protein>
<dbReference type="RefSeq" id="WP_149616145.1">
    <property type="nucleotide sequence ID" value="NZ_CAWPFF010000081.1"/>
</dbReference>
<sequence length="187" mass="20953">MNNNTIDILVAADVESILSDIPDLNKDRNNPTKVNGKYFYYITTQHQIYSISQNASDKLILTGRIGDIVRWRSSSLSAQFDHQVFLYKMETKAPPTLITAPLLLPETSMVMVPNIETSQGITNTPYTPIPESDKNVYQQSTLTGPGNVEYTWYIAIYNRAPTTGDPESGLVGYCYYTTDNTVINIIN</sequence>
<evidence type="ECO:0000313" key="1">
    <source>
        <dbReference type="EMBL" id="KAA1195106.1"/>
    </source>
</evidence>
<name>A0A5B0X763_9GAMM</name>
<gene>
    <name evidence="1" type="ORF">F0L16_03515</name>
</gene>
<evidence type="ECO:0000313" key="2">
    <source>
        <dbReference type="Proteomes" id="UP000322184"/>
    </source>
</evidence>
<evidence type="ECO:0008006" key="3">
    <source>
        <dbReference type="Google" id="ProtNLM"/>
    </source>
</evidence>
<reference evidence="1 2" key="1">
    <citation type="submission" date="2019-09" db="EMBL/GenBank/DDBJ databases">
        <title>Whole genome sequence of Photorhabdus heterorhabditis strain ETL (Enterobacteriales: Enterobacteriaceae) a bacterial symbiont of Heterorhabditis zealandica strain ETL (Rhabditida: Heterorhabditidae).</title>
        <authorList>
            <person name="Lulamba T.E."/>
            <person name="Serepa-Dlamini M.H."/>
        </authorList>
    </citation>
    <scope>NUCLEOTIDE SEQUENCE [LARGE SCALE GENOMIC DNA]</scope>
    <source>
        <strain evidence="1 2">ETL</strain>
    </source>
</reference>
<dbReference type="AlphaFoldDB" id="A0A5B0X763"/>
<proteinExistence type="predicted"/>
<accession>A0A5B0X763</accession>
<dbReference type="InterPro" id="IPR021087">
    <property type="entry name" value="Uncharacterised_PixA/AidA"/>
</dbReference>
<dbReference type="InterPro" id="IPR038712">
    <property type="entry name" value="PixA-like_sf"/>
</dbReference>
<dbReference type="EMBL" id="VTUW01000004">
    <property type="protein sequence ID" value="KAA1195106.1"/>
    <property type="molecule type" value="Genomic_DNA"/>
</dbReference>
<dbReference type="Gene3D" id="2.60.40.3910">
    <property type="entry name" value="Inclusion body protein"/>
    <property type="match status" value="1"/>
</dbReference>
<dbReference type="Proteomes" id="UP000322184">
    <property type="component" value="Unassembled WGS sequence"/>
</dbReference>
<organism evidence="1 2">
    <name type="scientific">Photorhabdus heterorhabditis</name>
    <dbReference type="NCBI Taxonomy" id="880156"/>
    <lineage>
        <taxon>Bacteria</taxon>
        <taxon>Pseudomonadati</taxon>
        <taxon>Pseudomonadota</taxon>
        <taxon>Gammaproteobacteria</taxon>
        <taxon>Enterobacterales</taxon>
        <taxon>Morganellaceae</taxon>
        <taxon>Photorhabdus</taxon>
    </lineage>
</organism>